<comment type="caution">
    <text evidence="1">The sequence shown here is derived from an EMBL/GenBank/DDBJ whole genome shotgun (WGS) entry which is preliminary data.</text>
</comment>
<reference evidence="1" key="1">
    <citation type="submission" date="2021-06" db="EMBL/GenBank/DDBJ databases">
        <title>Parelaphostrongylus tenuis whole genome reference sequence.</title>
        <authorList>
            <person name="Garwood T.J."/>
            <person name="Larsen P.A."/>
            <person name="Fountain-Jones N.M."/>
            <person name="Garbe J.R."/>
            <person name="Macchietto M.G."/>
            <person name="Kania S.A."/>
            <person name="Gerhold R.W."/>
            <person name="Richards J.E."/>
            <person name="Wolf T.M."/>
        </authorList>
    </citation>
    <scope>NUCLEOTIDE SEQUENCE</scope>
    <source>
        <strain evidence="1">MNPRO001-30</strain>
        <tissue evidence="1">Meninges</tissue>
    </source>
</reference>
<organism evidence="1 2">
    <name type="scientific">Parelaphostrongylus tenuis</name>
    <name type="common">Meningeal worm</name>
    <dbReference type="NCBI Taxonomy" id="148309"/>
    <lineage>
        <taxon>Eukaryota</taxon>
        <taxon>Metazoa</taxon>
        <taxon>Ecdysozoa</taxon>
        <taxon>Nematoda</taxon>
        <taxon>Chromadorea</taxon>
        <taxon>Rhabditida</taxon>
        <taxon>Rhabditina</taxon>
        <taxon>Rhabditomorpha</taxon>
        <taxon>Strongyloidea</taxon>
        <taxon>Metastrongylidae</taxon>
        <taxon>Parelaphostrongylus</taxon>
    </lineage>
</organism>
<name>A0AAD5N9P1_PARTN</name>
<evidence type="ECO:0000313" key="1">
    <source>
        <dbReference type="EMBL" id="KAJ1363184.1"/>
    </source>
</evidence>
<sequence length="62" mass="6579">MGAVARQAPVAATLQTPSFLEIDLDASNQMVLLDSGSDRNRLSNDIDLDASNQMVQLDSGSD</sequence>
<evidence type="ECO:0000313" key="2">
    <source>
        <dbReference type="Proteomes" id="UP001196413"/>
    </source>
</evidence>
<accession>A0AAD5N9P1</accession>
<gene>
    <name evidence="1" type="ORF">KIN20_022991</name>
</gene>
<protein>
    <submittedName>
        <fullName evidence="1">Uncharacterized protein</fullName>
    </submittedName>
</protein>
<dbReference type="EMBL" id="JAHQIW010004633">
    <property type="protein sequence ID" value="KAJ1363184.1"/>
    <property type="molecule type" value="Genomic_DNA"/>
</dbReference>
<dbReference type="AlphaFoldDB" id="A0AAD5N9P1"/>
<dbReference type="Proteomes" id="UP001196413">
    <property type="component" value="Unassembled WGS sequence"/>
</dbReference>
<keyword evidence="2" id="KW-1185">Reference proteome</keyword>
<proteinExistence type="predicted"/>